<evidence type="ECO:0000313" key="15">
    <source>
        <dbReference type="Proteomes" id="UP000276223"/>
    </source>
</evidence>
<feature type="binding site" evidence="12">
    <location>
        <position position="326"/>
    </location>
    <ligand>
        <name>UDP-N-acetyl-alpha-D-glucosamine</name>
        <dbReference type="ChEBI" id="CHEBI:57705"/>
    </ligand>
</feature>
<organism evidence="14 15">
    <name type="scientific">Desulfosoma caldarium</name>
    <dbReference type="NCBI Taxonomy" id="610254"/>
    <lineage>
        <taxon>Bacteria</taxon>
        <taxon>Pseudomonadati</taxon>
        <taxon>Thermodesulfobacteriota</taxon>
        <taxon>Syntrophobacteria</taxon>
        <taxon>Syntrophobacterales</taxon>
        <taxon>Syntrophobacteraceae</taxon>
        <taxon>Desulfosoma</taxon>
    </lineage>
</organism>
<evidence type="ECO:0000256" key="12">
    <source>
        <dbReference type="HAMAP-Rule" id="MF_00111"/>
    </source>
</evidence>
<comment type="subcellular location">
    <subcellularLocation>
        <location evidence="1 12">Cytoplasm</location>
    </subcellularLocation>
</comment>
<dbReference type="FunFam" id="3.65.10.10:FF:000001">
    <property type="entry name" value="UDP-N-acetylglucosamine 1-carboxyvinyltransferase"/>
    <property type="match status" value="1"/>
</dbReference>
<evidence type="ECO:0000256" key="6">
    <source>
        <dbReference type="ARBA" id="ARBA00022960"/>
    </source>
</evidence>
<dbReference type="GO" id="GO:0005737">
    <property type="term" value="C:cytoplasm"/>
    <property type="evidence" value="ECO:0007669"/>
    <property type="project" value="UniProtKB-SubCell"/>
</dbReference>
<keyword evidence="4 12" id="KW-0132">Cell division</keyword>
<dbReference type="GO" id="GO:0008360">
    <property type="term" value="P:regulation of cell shape"/>
    <property type="evidence" value="ECO:0007669"/>
    <property type="project" value="UniProtKB-KW"/>
</dbReference>
<keyword evidence="15" id="KW-1185">Reference proteome</keyword>
<evidence type="ECO:0000256" key="2">
    <source>
        <dbReference type="ARBA" id="ARBA00004752"/>
    </source>
</evidence>
<protein>
    <recommendedName>
        <fullName evidence="12">UDP-N-acetylglucosamine 1-carboxyvinyltransferase</fullName>
        <ecNumber evidence="12">2.5.1.7</ecNumber>
    </recommendedName>
    <alternativeName>
        <fullName evidence="12">Enoylpyruvate transferase</fullName>
    </alternativeName>
    <alternativeName>
        <fullName evidence="12">UDP-N-acetylglucosamine enolpyruvyl transferase</fullName>
        <shortName evidence="12">EPT</shortName>
    </alternativeName>
</protein>
<gene>
    <name evidence="12" type="primary">murA</name>
    <name evidence="14" type="ORF">EDC27_1574</name>
</gene>
<dbReference type="InterPro" id="IPR001986">
    <property type="entry name" value="Enolpyruvate_Tfrase_dom"/>
</dbReference>
<keyword evidence="9 12" id="KW-0961">Cell wall biogenesis/degradation</keyword>
<feature type="active site" description="Proton donor" evidence="12">
    <location>
        <position position="115"/>
    </location>
</feature>
<dbReference type="InterPro" id="IPR005750">
    <property type="entry name" value="UDP_GlcNAc_COvinyl_MurA"/>
</dbReference>
<dbReference type="GO" id="GO:0019277">
    <property type="term" value="P:UDP-N-acetylgalactosamine biosynthetic process"/>
    <property type="evidence" value="ECO:0007669"/>
    <property type="project" value="InterPro"/>
</dbReference>
<dbReference type="GO" id="GO:0009252">
    <property type="term" value="P:peptidoglycan biosynthetic process"/>
    <property type="evidence" value="ECO:0007669"/>
    <property type="project" value="UniProtKB-UniRule"/>
</dbReference>
<feature type="modified residue" description="2-(S-cysteinyl)pyruvic acid O-phosphothioketal" evidence="12">
    <location>
        <position position="115"/>
    </location>
</feature>
<dbReference type="UniPathway" id="UPA00219"/>
<reference evidence="14 15" key="1">
    <citation type="submission" date="2018-11" db="EMBL/GenBank/DDBJ databases">
        <title>Genomic Encyclopedia of Type Strains, Phase IV (KMG-IV): sequencing the most valuable type-strain genomes for metagenomic binning, comparative biology and taxonomic classification.</title>
        <authorList>
            <person name="Goeker M."/>
        </authorList>
    </citation>
    <scope>NUCLEOTIDE SEQUENCE [LARGE SCALE GENOMIC DNA]</scope>
    <source>
        <strain evidence="14 15">DSM 22027</strain>
    </source>
</reference>
<name>A0A3N1V218_9BACT</name>
<dbReference type="Gene3D" id="3.65.10.10">
    <property type="entry name" value="Enolpyruvate transferase domain"/>
    <property type="match status" value="2"/>
</dbReference>
<feature type="binding site" evidence="12">
    <location>
        <position position="91"/>
    </location>
    <ligand>
        <name>UDP-N-acetyl-alpha-D-glucosamine</name>
        <dbReference type="ChEBI" id="CHEBI:57705"/>
    </ligand>
</feature>
<dbReference type="HAMAP" id="MF_00111">
    <property type="entry name" value="MurA"/>
    <property type="match status" value="1"/>
</dbReference>
<sequence>MDKLVIEGGVPLQGEIPISGAKNAALPLMAASLLAPGRHVFTNVPRLRDIRTMERLLHHMGARTEHQDALTIDTSSITRPEAPYELVKTMRASVLVLGPLAARHGRARVSLPGGCAIGARPIDLHLRGLQAMGAQVDLEGGYVHVHCERLRGTAFTFDQVTVTGTENLMMAASLAEGETVLENAAREPEVVDLADYLTAMGARIEGVGTAIIRIRGVESLNPGTHRVIPDRIETGTYLVAAGITGGRLRLTHCRPDHVDAVLRKLKDAGMTITQDGETLTAEASHGPIRSINATTWPYPGFPTDMQAQFMALMTLGDGVSIIKEQIFENRFMHVSELRRLGADIVLDGRSAVVRGVPFLSGAPVMATDLRASASLVLAGLAARGRTDVSRIYHLERGYENLDGKLQAVGARIRREKE</sequence>
<dbReference type="CDD" id="cd01555">
    <property type="entry name" value="UdpNAET"/>
    <property type="match status" value="1"/>
</dbReference>
<comment type="pathway">
    <text evidence="2 12">Cell wall biogenesis; peptidoglycan biosynthesis.</text>
</comment>
<comment type="catalytic activity">
    <reaction evidence="11 12">
        <text>phosphoenolpyruvate + UDP-N-acetyl-alpha-D-glucosamine = UDP-N-acetyl-3-O-(1-carboxyvinyl)-alpha-D-glucosamine + phosphate</text>
        <dbReference type="Rhea" id="RHEA:18681"/>
        <dbReference type="ChEBI" id="CHEBI:43474"/>
        <dbReference type="ChEBI" id="CHEBI:57705"/>
        <dbReference type="ChEBI" id="CHEBI:58702"/>
        <dbReference type="ChEBI" id="CHEBI:68483"/>
        <dbReference type="EC" id="2.5.1.7"/>
    </reaction>
</comment>
<dbReference type="GO" id="GO:0071555">
    <property type="term" value="P:cell wall organization"/>
    <property type="evidence" value="ECO:0007669"/>
    <property type="project" value="UniProtKB-KW"/>
</dbReference>
<feature type="domain" description="Enolpyruvate transferase" evidence="13">
    <location>
        <begin position="7"/>
        <end position="404"/>
    </location>
</feature>
<dbReference type="InterPro" id="IPR013792">
    <property type="entry name" value="RNA3'P_cycl/enolpyr_Trfase_a/b"/>
</dbReference>
<keyword evidence="12" id="KW-0670">Pyruvate</keyword>
<dbReference type="RefSeq" id="WP_123290038.1">
    <property type="nucleotide sequence ID" value="NZ_RJVA01000011.1"/>
</dbReference>
<keyword evidence="5 12" id="KW-0808">Transferase</keyword>
<evidence type="ECO:0000256" key="1">
    <source>
        <dbReference type="ARBA" id="ARBA00004496"/>
    </source>
</evidence>
<dbReference type="Proteomes" id="UP000276223">
    <property type="component" value="Unassembled WGS sequence"/>
</dbReference>
<comment type="function">
    <text evidence="12">Cell wall formation. Adds enolpyruvyl to UDP-N-acetylglucosamine.</text>
</comment>
<dbReference type="NCBIfam" id="NF006873">
    <property type="entry name" value="PRK09369.1"/>
    <property type="match status" value="1"/>
</dbReference>
<dbReference type="Pfam" id="PF00275">
    <property type="entry name" value="EPSP_synthase"/>
    <property type="match status" value="1"/>
</dbReference>
<evidence type="ECO:0000256" key="4">
    <source>
        <dbReference type="ARBA" id="ARBA00022618"/>
    </source>
</evidence>
<evidence type="ECO:0000313" key="14">
    <source>
        <dbReference type="EMBL" id="ROQ93546.1"/>
    </source>
</evidence>
<dbReference type="InterPro" id="IPR036968">
    <property type="entry name" value="Enolpyruvate_Tfrase_sf"/>
</dbReference>
<dbReference type="OrthoDB" id="9803760at2"/>
<evidence type="ECO:0000256" key="8">
    <source>
        <dbReference type="ARBA" id="ARBA00023306"/>
    </source>
</evidence>
<dbReference type="EMBL" id="RJVA01000011">
    <property type="protein sequence ID" value="ROQ93546.1"/>
    <property type="molecule type" value="Genomic_DNA"/>
</dbReference>
<feature type="binding site" evidence="12">
    <location>
        <begin position="120"/>
        <end position="124"/>
    </location>
    <ligand>
        <name>UDP-N-acetyl-alpha-D-glucosamine</name>
        <dbReference type="ChEBI" id="CHEBI:57705"/>
    </ligand>
</feature>
<accession>A0A3N1V218</accession>
<dbReference type="EC" id="2.5.1.7" evidence="12"/>
<evidence type="ECO:0000256" key="11">
    <source>
        <dbReference type="ARBA" id="ARBA00047527"/>
    </source>
</evidence>
<dbReference type="AlphaFoldDB" id="A0A3N1V218"/>
<dbReference type="InterPro" id="IPR050068">
    <property type="entry name" value="MurA_subfamily"/>
</dbReference>
<evidence type="ECO:0000256" key="9">
    <source>
        <dbReference type="ARBA" id="ARBA00023316"/>
    </source>
</evidence>
<dbReference type="GO" id="GO:0051301">
    <property type="term" value="P:cell division"/>
    <property type="evidence" value="ECO:0007669"/>
    <property type="project" value="UniProtKB-KW"/>
</dbReference>
<evidence type="ECO:0000256" key="7">
    <source>
        <dbReference type="ARBA" id="ARBA00022984"/>
    </source>
</evidence>
<evidence type="ECO:0000256" key="3">
    <source>
        <dbReference type="ARBA" id="ARBA00022490"/>
    </source>
</evidence>
<dbReference type="SUPFAM" id="SSF55205">
    <property type="entry name" value="EPT/RTPC-like"/>
    <property type="match status" value="1"/>
</dbReference>
<comment type="similarity">
    <text evidence="10 12">Belongs to the EPSP synthase family. MurA subfamily.</text>
</comment>
<evidence type="ECO:0000256" key="10">
    <source>
        <dbReference type="ARBA" id="ARBA00038367"/>
    </source>
</evidence>
<proteinExistence type="inferred from homology"/>
<comment type="caution">
    <text evidence="14">The sequence shown here is derived from an EMBL/GenBank/DDBJ whole genome shotgun (WGS) entry which is preliminary data.</text>
</comment>
<dbReference type="PANTHER" id="PTHR43783:SF1">
    <property type="entry name" value="UDP-N-ACETYLGLUCOSAMINE 1-CARBOXYVINYLTRANSFERASE"/>
    <property type="match status" value="1"/>
</dbReference>
<keyword evidence="7 12" id="KW-0573">Peptidoglycan synthesis</keyword>
<feature type="binding site" evidence="12">
    <location>
        <position position="304"/>
    </location>
    <ligand>
        <name>UDP-N-acetyl-alpha-D-glucosamine</name>
        <dbReference type="ChEBI" id="CHEBI:57705"/>
    </ligand>
</feature>
<evidence type="ECO:0000259" key="13">
    <source>
        <dbReference type="Pfam" id="PF00275"/>
    </source>
</evidence>
<keyword evidence="6 12" id="KW-0133">Cell shape</keyword>
<dbReference type="NCBIfam" id="TIGR01072">
    <property type="entry name" value="murA"/>
    <property type="match status" value="1"/>
</dbReference>
<dbReference type="PANTHER" id="PTHR43783">
    <property type="entry name" value="UDP-N-ACETYLGLUCOSAMINE 1-CARBOXYVINYLTRANSFERASE"/>
    <property type="match status" value="1"/>
</dbReference>
<keyword evidence="3 12" id="KW-0963">Cytoplasm</keyword>
<feature type="binding site" evidence="12">
    <location>
        <begin position="22"/>
        <end position="23"/>
    </location>
    <ligand>
        <name>phosphoenolpyruvate</name>
        <dbReference type="ChEBI" id="CHEBI:58702"/>
    </ligand>
</feature>
<comment type="caution">
    <text evidence="12">Lacks conserved residue(s) required for the propagation of feature annotation.</text>
</comment>
<dbReference type="GO" id="GO:0008760">
    <property type="term" value="F:UDP-N-acetylglucosamine 1-carboxyvinyltransferase activity"/>
    <property type="evidence" value="ECO:0007669"/>
    <property type="project" value="UniProtKB-UniRule"/>
</dbReference>
<keyword evidence="8 12" id="KW-0131">Cell cycle</keyword>
<evidence type="ECO:0000256" key="5">
    <source>
        <dbReference type="ARBA" id="ARBA00022679"/>
    </source>
</evidence>